<evidence type="ECO:0000313" key="3">
    <source>
        <dbReference type="EMBL" id="BBO19337.1"/>
    </source>
</evidence>
<sequence>MESLPPTRRRFGLPVEIWIFLIAFVALQYWQGREMQAGTLPPIAGQLADGRQTGLDALLREAGDKPLLLYVWSSSCPICRAEEGTISALAEDWPVLTLAMQSGNAEAVAKFMQERGLAYPALVDARGEIAWSLGVRATPAWFVVDSRRAIRFSGIGYTTGWGLRARLWWVQAFA</sequence>
<feature type="transmembrane region" description="Helical" evidence="1">
    <location>
        <begin position="12"/>
        <end position="30"/>
    </location>
</feature>
<keyword evidence="1" id="KW-0472">Membrane</keyword>
<feature type="domain" description="Thioredoxin" evidence="2">
    <location>
        <begin position="29"/>
        <end position="174"/>
    </location>
</feature>
<dbReference type="PANTHER" id="PTHR42852">
    <property type="entry name" value="THIOL:DISULFIDE INTERCHANGE PROTEIN DSBE"/>
    <property type="match status" value="1"/>
</dbReference>
<dbReference type="AlphaFoldDB" id="A0A809RS95"/>
<dbReference type="InterPro" id="IPR050553">
    <property type="entry name" value="Thioredoxin_ResA/DsbE_sf"/>
</dbReference>
<dbReference type="SUPFAM" id="SSF52833">
    <property type="entry name" value="Thioredoxin-like"/>
    <property type="match status" value="1"/>
</dbReference>
<dbReference type="GO" id="GO:0016491">
    <property type="term" value="F:oxidoreductase activity"/>
    <property type="evidence" value="ECO:0007669"/>
    <property type="project" value="InterPro"/>
</dbReference>
<dbReference type="PANTHER" id="PTHR42852:SF17">
    <property type="entry name" value="THIOREDOXIN-LIKE PROTEIN HI_1115"/>
    <property type="match status" value="1"/>
</dbReference>
<name>A0A809RS95_9PROT</name>
<organism evidence="3 4">
    <name type="scientific">Candidatus Desulfobacillus denitrificans</name>
    <dbReference type="NCBI Taxonomy" id="2608985"/>
    <lineage>
        <taxon>Bacteria</taxon>
        <taxon>Pseudomonadati</taxon>
        <taxon>Pseudomonadota</taxon>
        <taxon>Betaproteobacteria</taxon>
        <taxon>Candidatus Desulfobacillus</taxon>
    </lineage>
</organism>
<dbReference type="Proteomes" id="UP000662914">
    <property type="component" value="Chromosome"/>
</dbReference>
<keyword evidence="1" id="KW-0812">Transmembrane</keyword>
<evidence type="ECO:0000313" key="4">
    <source>
        <dbReference type="Proteomes" id="UP000662914"/>
    </source>
</evidence>
<reference evidence="3" key="1">
    <citation type="journal article" name="DNA Res.">
        <title>The physiological potential of anammox bacteria as revealed by their core genome structure.</title>
        <authorList>
            <person name="Okubo T."/>
            <person name="Toyoda A."/>
            <person name="Fukuhara K."/>
            <person name="Uchiyama I."/>
            <person name="Harigaya Y."/>
            <person name="Kuroiwa M."/>
            <person name="Suzuki T."/>
            <person name="Murakami Y."/>
            <person name="Suwa Y."/>
            <person name="Takami H."/>
        </authorList>
    </citation>
    <scope>NUCLEOTIDE SEQUENCE</scope>
    <source>
        <strain evidence="3">317325-3</strain>
    </source>
</reference>
<gene>
    <name evidence="3" type="ORF">DSYM_00360</name>
</gene>
<keyword evidence="1" id="KW-1133">Transmembrane helix</keyword>
<dbReference type="InterPro" id="IPR013766">
    <property type="entry name" value="Thioredoxin_domain"/>
</dbReference>
<accession>A0A809RS95</accession>
<proteinExistence type="predicted"/>
<dbReference type="Gene3D" id="3.40.30.10">
    <property type="entry name" value="Glutaredoxin"/>
    <property type="match status" value="1"/>
</dbReference>
<dbReference type="InterPro" id="IPR036249">
    <property type="entry name" value="Thioredoxin-like_sf"/>
</dbReference>
<evidence type="ECO:0000259" key="2">
    <source>
        <dbReference type="PROSITE" id="PS51352"/>
    </source>
</evidence>
<protein>
    <submittedName>
        <fullName evidence="3">TlpA-like family, suppressor for copper sensitivity D protein</fullName>
    </submittedName>
</protein>
<dbReference type="KEGG" id="ddz:DSYM_00360"/>
<dbReference type="EMBL" id="AP021857">
    <property type="protein sequence ID" value="BBO19337.1"/>
    <property type="molecule type" value="Genomic_DNA"/>
</dbReference>
<dbReference type="GO" id="GO:0016209">
    <property type="term" value="F:antioxidant activity"/>
    <property type="evidence" value="ECO:0007669"/>
    <property type="project" value="InterPro"/>
</dbReference>
<dbReference type="InterPro" id="IPR000866">
    <property type="entry name" value="AhpC/TSA"/>
</dbReference>
<dbReference type="PROSITE" id="PS51352">
    <property type="entry name" value="THIOREDOXIN_2"/>
    <property type="match status" value="1"/>
</dbReference>
<evidence type="ECO:0000256" key="1">
    <source>
        <dbReference type="SAM" id="Phobius"/>
    </source>
</evidence>
<dbReference type="Pfam" id="PF00578">
    <property type="entry name" value="AhpC-TSA"/>
    <property type="match status" value="1"/>
</dbReference>